<dbReference type="InterPro" id="IPR011006">
    <property type="entry name" value="CheY-like_superfamily"/>
</dbReference>
<evidence type="ECO:0000313" key="1">
    <source>
        <dbReference type="EMBL" id="OUD15044.1"/>
    </source>
</evidence>
<accession>A0A251XA36</accession>
<dbReference type="OrthoDB" id="9800334at2"/>
<reference evidence="1 2" key="1">
    <citation type="submission" date="2016-12" db="EMBL/GenBank/DDBJ databases">
        <title>Thioflexothrix psekupsii D3 genome sequencing and assembly.</title>
        <authorList>
            <person name="Fomenkov A."/>
            <person name="Vincze T."/>
            <person name="Grabovich M."/>
            <person name="Anton B.P."/>
            <person name="Dubinina G."/>
            <person name="Orlova M."/>
            <person name="Belousova E."/>
            <person name="Roberts R.J."/>
        </authorList>
    </citation>
    <scope>NUCLEOTIDE SEQUENCE [LARGE SCALE GENOMIC DNA]</scope>
    <source>
        <strain evidence="1">D3</strain>
    </source>
</reference>
<protein>
    <submittedName>
        <fullName evidence="1">Uncharacterized protein</fullName>
    </submittedName>
</protein>
<dbReference type="SUPFAM" id="SSF52172">
    <property type="entry name" value="CheY-like"/>
    <property type="match status" value="1"/>
</dbReference>
<dbReference type="EMBL" id="MSLT01000007">
    <property type="protein sequence ID" value="OUD15044.1"/>
    <property type="molecule type" value="Genomic_DNA"/>
</dbReference>
<dbReference type="RefSeq" id="WP_086487483.1">
    <property type="nucleotide sequence ID" value="NZ_MSLT01000007.1"/>
</dbReference>
<evidence type="ECO:0000313" key="2">
    <source>
        <dbReference type="Proteomes" id="UP000194798"/>
    </source>
</evidence>
<proteinExistence type="predicted"/>
<keyword evidence="2" id="KW-1185">Reference proteome</keyword>
<dbReference type="Proteomes" id="UP000194798">
    <property type="component" value="Unassembled WGS sequence"/>
</dbReference>
<gene>
    <name evidence="1" type="ORF">TPSD3_04945</name>
</gene>
<dbReference type="AlphaFoldDB" id="A0A251XA36"/>
<name>A0A251XA36_9GAMM</name>
<comment type="caution">
    <text evidence="1">The sequence shown here is derived from an EMBL/GenBank/DDBJ whole genome shotgun (WGS) entry which is preliminary data.</text>
</comment>
<sequence length="221" mass="25452">MVKLVILHDMLVKQINANHLPSQFDIVFADIDPQMLQQKADLIAPDIIVLDLKLLGDQPLAYLQMLTQITPHAIIIVIYAFCKWSLLQEIAKMGIRIIKEPINLRLLQTNVLGLMNREMINMKTQQNNMPKMPERRYSLRQLSQLQQIKSAIECECPNHLADLVIALSAFESYSQDCRHRNPQDADIHAMLYQHTAQARQLMEHALAQLCEYENIVLDEMG</sequence>
<organism evidence="1 2">
    <name type="scientific">Thioflexithrix psekupsensis</name>
    <dbReference type="NCBI Taxonomy" id="1570016"/>
    <lineage>
        <taxon>Bacteria</taxon>
        <taxon>Pseudomonadati</taxon>
        <taxon>Pseudomonadota</taxon>
        <taxon>Gammaproteobacteria</taxon>
        <taxon>Thiotrichales</taxon>
        <taxon>Thioflexithrix</taxon>
    </lineage>
</organism>